<keyword evidence="5" id="KW-0408">Iron</keyword>
<dbReference type="AlphaFoldDB" id="A0A0D3K5E9"/>
<keyword evidence="6" id="KW-0732">Signal</keyword>
<dbReference type="GO" id="GO:0031418">
    <property type="term" value="F:L-ascorbic acid binding"/>
    <property type="evidence" value="ECO:0007669"/>
    <property type="project" value="InterPro"/>
</dbReference>
<evidence type="ECO:0000256" key="4">
    <source>
        <dbReference type="ARBA" id="ARBA00023002"/>
    </source>
</evidence>
<dbReference type="eggNOG" id="KOG1591">
    <property type="taxonomic scope" value="Eukaryota"/>
</dbReference>
<dbReference type="PANTHER" id="PTHR10869">
    <property type="entry name" value="PROLYL 4-HYDROXYLASE ALPHA SUBUNIT"/>
    <property type="match status" value="1"/>
</dbReference>
<dbReference type="PaxDb" id="2903-EOD30984"/>
<dbReference type="RefSeq" id="XP_005783413.1">
    <property type="nucleotide sequence ID" value="XM_005783356.1"/>
</dbReference>
<sequence>MLALWWLSAAVSKLPESRVATTEACDSAELPAPAVVVGGAAVEPPISETIELRDGRTVALRTLHAELQLTYAHGLVAAEELEALVRLAESRGGFRRSPLRRQHSDGVIKDDIRNSSSCPLLWPMVYAGRAHEVAAAANGAALLEELSLATRISERVADLFSRSGMPTTAAHVEPLQLVRYQASELFGPHHDYHESPSSSVQGEQRSFTVLLFGSTLPPGSGGETRFPLLDVSVSPRTGDALIWANLLDDGTPNVRSLHEGRPPASGEKLAVNVWVADRPFDSSSDLERAVRT</sequence>
<dbReference type="InterPro" id="IPR044862">
    <property type="entry name" value="Pro_4_hyd_alph_FE2OG_OXY"/>
</dbReference>
<organism evidence="8 9">
    <name type="scientific">Emiliania huxleyi (strain CCMP1516)</name>
    <dbReference type="NCBI Taxonomy" id="280463"/>
    <lineage>
        <taxon>Eukaryota</taxon>
        <taxon>Haptista</taxon>
        <taxon>Haptophyta</taxon>
        <taxon>Prymnesiophyceae</taxon>
        <taxon>Isochrysidales</taxon>
        <taxon>Noelaerhabdaceae</taxon>
        <taxon>Emiliania</taxon>
    </lineage>
</organism>
<dbReference type="PROSITE" id="PS51471">
    <property type="entry name" value="FE2OG_OXY"/>
    <property type="match status" value="1"/>
</dbReference>
<dbReference type="GO" id="GO:0004656">
    <property type="term" value="F:procollagen-proline 4-dioxygenase activity"/>
    <property type="evidence" value="ECO:0007669"/>
    <property type="project" value="TreeGrafter"/>
</dbReference>
<comment type="cofactor">
    <cofactor evidence="1">
        <name>L-ascorbate</name>
        <dbReference type="ChEBI" id="CHEBI:38290"/>
    </cofactor>
</comment>
<keyword evidence="9" id="KW-1185">Reference proteome</keyword>
<dbReference type="HOGENOM" id="CLU_954536_0_0_1"/>
<dbReference type="InterPro" id="IPR045054">
    <property type="entry name" value="P4HA-like"/>
</dbReference>
<accession>A0A0D3K5E9</accession>
<keyword evidence="2" id="KW-0479">Metal-binding</keyword>
<evidence type="ECO:0000256" key="2">
    <source>
        <dbReference type="ARBA" id="ARBA00022723"/>
    </source>
</evidence>
<proteinExistence type="predicted"/>
<dbReference type="STRING" id="2903.R1FCM7"/>
<dbReference type="GeneID" id="17276257"/>
<dbReference type="InterPro" id="IPR006620">
    <property type="entry name" value="Pro_4_hyd_alph"/>
</dbReference>
<dbReference type="GO" id="GO:0005783">
    <property type="term" value="C:endoplasmic reticulum"/>
    <property type="evidence" value="ECO:0007669"/>
    <property type="project" value="TreeGrafter"/>
</dbReference>
<dbReference type="SMART" id="SM00702">
    <property type="entry name" value="P4Hc"/>
    <property type="match status" value="1"/>
</dbReference>
<reference evidence="9" key="1">
    <citation type="journal article" date="2013" name="Nature">
        <title>Pan genome of the phytoplankton Emiliania underpins its global distribution.</title>
        <authorList>
            <person name="Read B.A."/>
            <person name="Kegel J."/>
            <person name="Klute M.J."/>
            <person name="Kuo A."/>
            <person name="Lefebvre S.C."/>
            <person name="Maumus F."/>
            <person name="Mayer C."/>
            <person name="Miller J."/>
            <person name="Monier A."/>
            <person name="Salamov A."/>
            <person name="Young J."/>
            <person name="Aguilar M."/>
            <person name="Claverie J.M."/>
            <person name="Frickenhaus S."/>
            <person name="Gonzalez K."/>
            <person name="Herman E.K."/>
            <person name="Lin Y.C."/>
            <person name="Napier J."/>
            <person name="Ogata H."/>
            <person name="Sarno A.F."/>
            <person name="Shmutz J."/>
            <person name="Schroeder D."/>
            <person name="de Vargas C."/>
            <person name="Verret F."/>
            <person name="von Dassow P."/>
            <person name="Valentin K."/>
            <person name="Van de Peer Y."/>
            <person name="Wheeler G."/>
            <person name="Dacks J.B."/>
            <person name="Delwiche C.F."/>
            <person name="Dyhrman S.T."/>
            <person name="Glockner G."/>
            <person name="John U."/>
            <person name="Richards T."/>
            <person name="Worden A.Z."/>
            <person name="Zhang X."/>
            <person name="Grigoriev I.V."/>
            <person name="Allen A.E."/>
            <person name="Bidle K."/>
            <person name="Borodovsky M."/>
            <person name="Bowler C."/>
            <person name="Brownlee C."/>
            <person name="Cock J.M."/>
            <person name="Elias M."/>
            <person name="Gladyshev V.N."/>
            <person name="Groth M."/>
            <person name="Guda C."/>
            <person name="Hadaegh A."/>
            <person name="Iglesias-Rodriguez M.D."/>
            <person name="Jenkins J."/>
            <person name="Jones B.M."/>
            <person name="Lawson T."/>
            <person name="Leese F."/>
            <person name="Lindquist E."/>
            <person name="Lobanov A."/>
            <person name="Lomsadze A."/>
            <person name="Malik S.B."/>
            <person name="Marsh M.E."/>
            <person name="Mackinder L."/>
            <person name="Mock T."/>
            <person name="Mueller-Roeber B."/>
            <person name="Pagarete A."/>
            <person name="Parker M."/>
            <person name="Probert I."/>
            <person name="Quesneville H."/>
            <person name="Raines C."/>
            <person name="Rensing S.A."/>
            <person name="Riano-Pachon D.M."/>
            <person name="Richier S."/>
            <person name="Rokitta S."/>
            <person name="Shiraiwa Y."/>
            <person name="Soanes D.M."/>
            <person name="van der Giezen M."/>
            <person name="Wahlund T.M."/>
            <person name="Williams B."/>
            <person name="Wilson W."/>
            <person name="Wolfe G."/>
            <person name="Wurch L.L."/>
        </authorList>
    </citation>
    <scope>NUCLEOTIDE SEQUENCE</scope>
</reference>
<feature type="chain" id="PRO_5044291685" description="Fe2OG dioxygenase domain-containing protein" evidence="6">
    <location>
        <begin position="20"/>
        <end position="292"/>
    </location>
</feature>
<dbReference type="EnsemblProtists" id="EOD30984">
    <property type="protein sequence ID" value="EOD30984"/>
    <property type="gene ID" value="EMIHUDRAFT_99259"/>
</dbReference>
<protein>
    <recommendedName>
        <fullName evidence="7">Fe2OG dioxygenase domain-containing protein</fullName>
    </recommendedName>
</protein>
<keyword evidence="4" id="KW-0560">Oxidoreductase</keyword>
<dbReference type="Pfam" id="PF13640">
    <property type="entry name" value="2OG-FeII_Oxy_3"/>
    <property type="match status" value="1"/>
</dbReference>
<keyword evidence="3" id="KW-0223">Dioxygenase</keyword>
<dbReference type="PANTHER" id="PTHR10869:SF246">
    <property type="entry name" value="TRANSMEMBRANE PROLYL 4-HYDROXYLASE"/>
    <property type="match status" value="1"/>
</dbReference>
<dbReference type="Proteomes" id="UP000013827">
    <property type="component" value="Unassembled WGS sequence"/>
</dbReference>
<dbReference type="Gene3D" id="2.60.120.620">
    <property type="entry name" value="q2cbj1_9rhob like domain"/>
    <property type="match status" value="1"/>
</dbReference>
<name>A0A0D3K5E9_EMIH1</name>
<dbReference type="InterPro" id="IPR005123">
    <property type="entry name" value="Oxoglu/Fe-dep_dioxygenase_dom"/>
</dbReference>
<evidence type="ECO:0000313" key="8">
    <source>
        <dbReference type="EnsemblProtists" id="EOD30984"/>
    </source>
</evidence>
<reference evidence="8" key="2">
    <citation type="submission" date="2024-10" db="UniProtKB">
        <authorList>
            <consortium name="EnsemblProtists"/>
        </authorList>
    </citation>
    <scope>IDENTIFICATION</scope>
</reference>
<evidence type="ECO:0000256" key="6">
    <source>
        <dbReference type="SAM" id="SignalP"/>
    </source>
</evidence>
<dbReference type="GO" id="GO:0005506">
    <property type="term" value="F:iron ion binding"/>
    <property type="evidence" value="ECO:0007669"/>
    <property type="project" value="InterPro"/>
</dbReference>
<feature type="signal peptide" evidence="6">
    <location>
        <begin position="1"/>
        <end position="19"/>
    </location>
</feature>
<evidence type="ECO:0000256" key="3">
    <source>
        <dbReference type="ARBA" id="ARBA00022964"/>
    </source>
</evidence>
<evidence type="ECO:0000256" key="5">
    <source>
        <dbReference type="ARBA" id="ARBA00023004"/>
    </source>
</evidence>
<evidence type="ECO:0000256" key="1">
    <source>
        <dbReference type="ARBA" id="ARBA00001961"/>
    </source>
</evidence>
<evidence type="ECO:0000313" key="9">
    <source>
        <dbReference type="Proteomes" id="UP000013827"/>
    </source>
</evidence>
<feature type="domain" description="Fe2OG dioxygenase" evidence="7">
    <location>
        <begin position="171"/>
        <end position="277"/>
    </location>
</feature>
<evidence type="ECO:0000259" key="7">
    <source>
        <dbReference type="PROSITE" id="PS51471"/>
    </source>
</evidence>
<dbReference type="KEGG" id="ehx:EMIHUDRAFT_99259"/>